<organism evidence="1 2">
    <name type="scientific">Paramecium octaurelia</name>
    <dbReference type="NCBI Taxonomy" id="43137"/>
    <lineage>
        <taxon>Eukaryota</taxon>
        <taxon>Sar</taxon>
        <taxon>Alveolata</taxon>
        <taxon>Ciliophora</taxon>
        <taxon>Intramacronucleata</taxon>
        <taxon>Oligohymenophorea</taxon>
        <taxon>Peniculida</taxon>
        <taxon>Parameciidae</taxon>
        <taxon>Paramecium</taxon>
    </lineage>
</organism>
<comment type="caution">
    <text evidence="1">The sequence shown here is derived from an EMBL/GenBank/DDBJ whole genome shotgun (WGS) entry which is preliminary data.</text>
</comment>
<accession>A0A8S1T070</accession>
<dbReference type="Proteomes" id="UP000683925">
    <property type="component" value="Unassembled WGS sequence"/>
</dbReference>
<dbReference type="AlphaFoldDB" id="A0A8S1T070"/>
<evidence type="ECO:0000313" key="2">
    <source>
        <dbReference type="Proteomes" id="UP000683925"/>
    </source>
</evidence>
<reference evidence="1" key="1">
    <citation type="submission" date="2021-01" db="EMBL/GenBank/DDBJ databases">
        <authorList>
            <consortium name="Genoscope - CEA"/>
            <person name="William W."/>
        </authorList>
    </citation>
    <scope>NUCLEOTIDE SEQUENCE</scope>
</reference>
<dbReference type="EMBL" id="CAJJDP010000019">
    <property type="protein sequence ID" value="CAD8146665.1"/>
    <property type="molecule type" value="Genomic_DNA"/>
</dbReference>
<proteinExistence type="predicted"/>
<sequence>MMVNQNPLCNLLLIKLLPKRLLLRLIYLISLHLVSQNPKKQIGDLLIILVKSRKTKRKPFQKKNGRKRKRNCWLKEKQRIRLDLDYIDRKPKENRYCIFLQPALMNGAELCLRKQVLEHLDSYEVEQWQWKKDPHDILSINFMRKHGQANLFAWMTEQGIQMSETDPPRLEPDAFDPDFVYFLNFHILKMEQQVRKMLLSLLVMVLSILII</sequence>
<evidence type="ECO:0000313" key="1">
    <source>
        <dbReference type="EMBL" id="CAD8146665.1"/>
    </source>
</evidence>
<protein>
    <submittedName>
        <fullName evidence="1">Uncharacterized protein</fullName>
    </submittedName>
</protein>
<keyword evidence="2" id="KW-1185">Reference proteome</keyword>
<name>A0A8S1T070_PAROT</name>
<gene>
    <name evidence="1" type="ORF">POCTA_138.1.T0190027</name>
</gene>